<evidence type="ECO:0000313" key="4">
    <source>
        <dbReference type="Proteomes" id="UP000263012"/>
    </source>
</evidence>
<dbReference type="Gene3D" id="3.30.360.10">
    <property type="entry name" value="Dihydrodipicolinate Reductase, domain 2"/>
    <property type="match status" value="1"/>
</dbReference>
<proteinExistence type="predicted"/>
<dbReference type="SUPFAM" id="SSF51735">
    <property type="entry name" value="NAD(P)-binding Rossmann-fold domains"/>
    <property type="match status" value="1"/>
</dbReference>
<organism evidence="3 4">
    <name type="scientific">Halalkaliarchaeum desulfuricum</name>
    <dbReference type="NCBI Taxonomy" id="2055893"/>
    <lineage>
        <taxon>Archaea</taxon>
        <taxon>Methanobacteriati</taxon>
        <taxon>Methanobacteriota</taxon>
        <taxon>Stenosarchaea group</taxon>
        <taxon>Halobacteria</taxon>
        <taxon>Halobacteriales</taxon>
        <taxon>Haloferacaceae</taxon>
        <taxon>Halalkaliarchaeum</taxon>
    </lineage>
</organism>
<dbReference type="InterPro" id="IPR055170">
    <property type="entry name" value="GFO_IDH_MocA-like_dom"/>
</dbReference>
<dbReference type="Pfam" id="PF22725">
    <property type="entry name" value="GFO_IDH_MocA_C3"/>
    <property type="match status" value="1"/>
</dbReference>
<evidence type="ECO:0000313" key="3">
    <source>
        <dbReference type="EMBL" id="AUX08612.1"/>
    </source>
</evidence>
<dbReference type="GO" id="GO:0000166">
    <property type="term" value="F:nucleotide binding"/>
    <property type="evidence" value="ECO:0007669"/>
    <property type="project" value="InterPro"/>
</dbReference>
<dbReference type="PANTHER" id="PTHR43377">
    <property type="entry name" value="BILIVERDIN REDUCTASE A"/>
    <property type="match status" value="1"/>
</dbReference>
<dbReference type="SUPFAM" id="SSF55347">
    <property type="entry name" value="Glyceraldehyde-3-phosphate dehydrogenase-like, C-terminal domain"/>
    <property type="match status" value="1"/>
</dbReference>
<dbReference type="PANTHER" id="PTHR43377:SF1">
    <property type="entry name" value="BILIVERDIN REDUCTASE A"/>
    <property type="match status" value="1"/>
</dbReference>
<dbReference type="EMBL" id="CP025066">
    <property type="protein sequence ID" value="AUX08612.1"/>
    <property type="molecule type" value="Genomic_DNA"/>
</dbReference>
<accession>A0A343THP0</accession>
<dbReference type="KEGG" id="hdf:AArcSl_0974"/>
<dbReference type="AlphaFoldDB" id="A0A343THP0"/>
<dbReference type="InterPro" id="IPR051450">
    <property type="entry name" value="Gfo/Idh/MocA_Oxidoreductases"/>
</dbReference>
<sequence length="353" mass="38153">MSLEDVRVGVVGLGGIGSHHAERLRESDARLVGGMDIDADARARFAEQFDVPTYGDVDELFDRVDAAFVTTPNRFHEEYAVRAFESGIDVLLEKPLAHTLESAERIADAAADADGFCMLGFHNRFAGSTEAFTHYRREGRFGDITHVEANFLRRRGIPGRGSWFTDLDVAGGGALVDVGVHALDLALYVMGHPTVVEVSGQTRAEFGTSDEYAFVEMWGEDCGPDGFDVEDSATAFLRTADGATISLEVAWAANRPDTREAVVRGTDAGASFDVGGDELTIYEADPGGGNHLADTEITTRSRDAYAAEQRAFLEAVGAGEPPERNTVDEGLQVQRIVDAIYRSAEDGRAVRLD</sequence>
<dbReference type="RefSeq" id="WP_119815835.1">
    <property type="nucleotide sequence ID" value="NZ_CP025066.1"/>
</dbReference>
<feature type="domain" description="Gfo/Idh/MocA-like oxidoreductase N-terminal" evidence="1">
    <location>
        <begin position="6"/>
        <end position="121"/>
    </location>
</feature>
<reference evidence="4" key="1">
    <citation type="submission" date="2017-11" db="EMBL/GenBank/DDBJ databases">
        <title>Phenotypic and genomic properties of facultatively anaerobic sulfur-reducing natronoarchaea from hypersaline soda lakes.</title>
        <authorList>
            <person name="Sorokin D.Y."/>
            <person name="Kublanov I.V."/>
            <person name="Roman P."/>
            <person name="Sinninghe Damste J.S."/>
            <person name="Golyshin P.N."/>
            <person name="Rojo D."/>
            <person name="Ciordia S."/>
            <person name="Mena M.D.C."/>
            <person name="Ferrer M."/>
            <person name="Messina E."/>
            <person name="Smedile F."/>
            <person name="La Spada G."/>
            <person name="La Cono V."/>
            <person name="Yakimov M.M."/>
        </authorList>
    </citation>
    <scope>NUCLEOTIDE SEQUENCE [LARGE SCALE GENOMIC DNA]</scope>
    <source>
        <strain evidence="4">AArc-Sl</strain>
    </source>
</reference>
<dbReference type="Proteomes" id="UP000263012">
    <property type="component" value="Chromosome"/>
</dbReference>
<dbReference type="OrthoDB" id="226094at2157"/>
<protein>
    <submittedName>
        <fullName evidence="3">Oxidoreductase</fullName>
    </submittedName>
</protein>
<dbReference type="Gene3D" id="3.40.50.720">
    <property type="entry name" value="NAD(P)-binding Rossmann-like Domain"/>
    <property type="match status" value="1"/>
</dbReference>
<evidence type="ECO:0000259" key="1">
    <source>
        <dbReference type="Pfam" id="PF01408"/>
    </source>
</evidence>
<name>A0A343THP0_9EURY</name>
<gene>
    <name evidence="3" type="ORF">AArcSl_0974</name>
</gene>
<dbReference type="InterPro" id="IPR036291">
    <property type="entry name" value="NAD(P)-bd_dom_sf"/>
</dbReference>
<dbReference type="Pfam" id="PF01408">
    <property type="entry name" value="GFO_IDH_MocA"/>
    <property type="match status" value="1"/>
</dbReference>
<dbReference type="InterPro" id="IPR000683">
    <property type="entry name" value="Gfo/Idh/MocA-like_OxRdtase_N"/>
</dbReference>
<feature type="domain" description="GFO/IDH/MocA-like oxidoreductase" evidence="2">
    <location>
        <begin position="137"/>
        <end position="269"/>
    </location>
</feature>
<dbReference type="GeneID" id="37877319"/>
<evidence type="ECO:0000259" key="2">
    <source>
        <dbReference type="Pfam" id="PF22725"/>
    </source>
</evidence>
<keyword evidence="4" id="KW-1185">Reference proteome</keyword>